<reference evidence="3 4" key="1">
    <citation type="submission" date="2017-11" db="EMBL/GenBank/DDBJ databases">
        <title>Rhodohalobacter 15182 sp. nov., isolated from a salt lake.</title>
        <authorList>
            <person name="Han S."/>
        </authorList>
    </citation>
    <scope>NUCLEOTIDE SEQUENCE [LARGE SCALE GENOMIC DNA]</scope>
    <source>
        <strain evidence="3 4">15182</strain>
    </source>
</reference>
<accession>A0A2N0VEJ9</accession>
<dbReference type="AlphaFoldDB" id="A0A2N0VEJ9"/>
<dbReference type="EMBL" id="PISP01000006">
    <property type="protein sequence ID" value="PKD42612.1"/>
    <property type="molecule type" value="Genomic_DNA"/>
</dbReference>
<name>A0A2N0VEJ9_9BACT</name>
<evidence type="ECO:0000256" key="1">
    <source>
        <dbReference type="SAM" id="SignalP"/>
    </source>
</evidence>
<evidence type="ECO:0000259" key="2">
    <source>
        <dbReference type="PROSITE" id="PS50933"/>
    </source>
</evidence>
<evidence type="ECO:0000313" key="3">
    <source>
        <dbReference type="EMBL" id="PKD42612.1"/>
    </source>
</evidence>
<keyword evidence="4" id="KW-1185">Reference proteome</keyword>
<dbReference type="Proteomes" id="UP000233398">
    <property type="component" value="Unassembled WGS sequence"/>
</dbReference>
<protein>
    <recommendedName>
        <fullName evidence="2">CHRD domain-containing protein</fullName>
    </recommendedName>
</protein>
<dbReference type="RefSeq" id="WP_101074309.1">
    <property type="nucleotide sequence ID" value="NZ_PISP01000006.1"/>
</dbReference>
<sequence length="146" mass="16265">MRVKSLFLMVIMTLVSVSVAAQTTVEVVLAGHNSVPTVRSSGTGILDVTVEGDSLFVSGSFEDLREYYLGASIHFGRADETGNQIYRLTAELNEDKTSGEFNAEENRFELREAQKEALRNGRMYISIRSNRNRSGEIRGQIPPMNF</sequence>
<keyword evidence="1" id="KW-0732">Signal</keyword>
<gene>
    <name evidence="3" type="ORF">CWD77_14485</name>
</gene>
<dbReference type="SMART" id="SM00754">
    <property type="entry name" value="CHRD"/>
    <property type="match status" value="1"/>
</dbReference>
<comment type="caution">
    <text evidence="3">The sequence shown here is derived from an EMBL/GenBank/DDBJ whole genome shotgun (WGS) entry which is preliminary data.</text>
</comment>
<proteinExistence type="predicted"/>
<feature type="domain" description="CHRD" evidence="2">
    <location>
        <begin position="21"/>
        <end position="146"/>
    </location>
</feature>
<feature type="signal peptide" evidence="1">
    <location>
        <begin position="1"/>
        <end position="20"/>
    </location>
</feature>
<dbReference type="OrthoDB" id="1524813at2"/>
<dbReference type="PROSITE" id="PS50933">
    <property type="entry name" value="CHRD"/>
    <property type="match status" value="1"/>
</dbReference>
<feature type="chain" id="PRO_5014845373" description="CHRD domain-containing protein" evidence="1">
    <location>
        <begin position="21"/>
        <end position="146"/>
    </location>
</feature>
<dbReference type="Pfam" id="PF07452">
    <property type="entry name" value="CHRD"/>
    <property type="match status" value="1"/>
</dbReference>
<organism evidence="3 4">
    <name type="scientific">Rhodohalobacter barkolensis</name>
    <dbReference type="NCBI Taxonomy" id="2053187"/>
    <lineage>
        <taxon>Bacteria</taxon>
        <taxon>Pseudomonadati</taxon>
        <taxon>Balneolota</taxon>
        <taxon>Balneolia</taxon>
        <taxon>Balneolales</taxon>
        <taxon>Balneolaceae</taxon>
        <taxon>Rhodohalobacter</taxon>
    </lineage>
</organism>
<evidence type="ECO:0000313" key="4">
    <source>
        <dbReference type="Proteomes" id="UP000233398"/>
    </source>
</evidence>
<dbReference type="InterPro" id="IPR010895">
    <property type="entry name" value="CHRD"/>
</dbReference>